<reference evidence="1 2" key="1">
    <citation type="journal article" date="2023" name="Nucleic Acids Res.">
        <title>The hologenome of Daphnia magna reveals possible DNA methylation and microbiome-mediated evolution of the host genome.</title>
        <authorList>
            <person name="Chaturvedi A."/>
            <person name="Li X."/>
            <person name="Dhandapani V."/>
            <person name="Marshall H."/>
            <person name="Kissane S."/>
            <person name="Cuenca-Cambronero M."/>
            <person name="Asole G."/>
            <person name="Calvet F."/>
            <person name="Ruiz-Romero M."/>
            <person name="Marangio P."/>
            <person name="Guigo R."/>
            <person name="Rago D."/>
            <person name="Mirbahai L."/>
            <person name="Eastwood N."/>
            <person name="Colbourne J.K."/>
            <person name="Zhou J."/>
            <person name="Mallon E."/>
            <person name="Orsini L."/>
        </authorList>
    </citation>
    <scope>NUCLEOTIDE SEQUENCE [LARGE SCALE GENOMIC DNA]</scope>
    <source>
        <strain evidence="1">LRV0_1</strain>
    </source>
</reference>
<comment type="caution">
    <text evidence="1">The sequence shown here is derived from an EMBL/GenBank/DDBJ whole genome shotgun (WGS) entry which is preliminary data.</text>
</comment>
<evidence type="ECO:0000313" key="2">
    <source>
        <dbReference type="Proteomes" id="UP001234178"/>
    </source>
</evidence>
<proteinExistence type="predicted"/>
<name>A0ABR0A9I9_9CRUS</name>
<sequence>MWKAPPPFPSLSEMLNLWSSRRPGYDDTVLQRSSFFLTHNVDNTRTTGKILRHNLVQEETRPHLQHLLYVQCFKKSFHRKTTVFFKRPDQEVEQKEWINQAFGTITKSSTFADWSIQICRKYTNSSIFFEAFD</sequence>
<organism evidence="1 2">
    <name type="scientific">Daphnia magna</name>
    <dbReference type="NCBI Taxonomy" id="35525"/>
    <lineage>
        <taxon>Eukaryota</taxon>
        <taxon>Metazoa</taxon>
        <taxon>Ecdysozoa</taxon>
        <taxon>Arthropoda</taxon>
        <taxon>Crustacea</taxon>
        <taxon>Branchiopoda</taxon>
        <taxon>Diplostraca</taxon>
        <taxon>Cladocera</taxon>
        <taxon>Anomopoda</taxon>
        <taxon>Daphniidae</taxon>
        <taxon>Daphnia</taxon>
    </lineage>
</organism>
<evidence type="ECO:0000313" key="1">
    <source>
        <dbReference type="EMBL" id="KAK4021670.1"/>
    </source>
</evidence>
<dbReference type="EMBL" id="JAOYFB010000036">
    <property type="protein sequence ID" value="KAK4021670.1"/>
    <property type="molecule type" value="Genomic_DNA"/>
</dbReference>
<keyword evidence="2" id="KW-1185">Reference proteome</keyword>
<gene>
    <name evidence="1" type="ORF">OUZ56_003580</name>
</gene>
<protein>
    <submittedName>
        <fullName evidence="1">Uncharacterized protein</fullName>
    </submittedName>
</protein>
<accession>A0ABR0A9I9</accession>
<dbReference type="Proteomes" id="UP001234178">
    <property type="component" value="Unassembled WGS sequence"/>
</dbReference>